<dbReference type="Proteomes" id="UP001287356">
    <property type="component" value="Unassembled WGS sequence"/>
</dbReference>
<reference evidence="3" key="2">
    <citation type="submission" date="2023-06" db="EMBL/GenBank/DDBJ databases">
        <authorList>
            <consortium name="Lawrence Berkeley National Laboratory"/>
            <person name="Haridas S."/>
            <person name="Hensen N."/>
            <person name="Bonometti L."/>
            <person name="Westerberg I."/>
            <person name="Brannstrom I.O."/>
            <person name="Guillou S."/>
            <person name="Cros-Aarteil S."/>
            <person name="Calhoun S."/>
            <person name="Kuo A."/>
            <person name="Mondo S."/>
            <person name="Pangilinan J."/>
            <person name="Riley R."/>
            <person name="Labutti K."/>
            <person name="Andreopoulos B."/>
            <person name="Lipzen A."/>
            <person name="Chen C."/>
            <person name="Yanf M."/>
            <person name="Daum C."/>
            <person name="Ng V."/>
            <person name="Clum A."/>
            <person name="Steindorff A."/>
            <person name="Ohm R."/>
            <person name="Martin F."/>
            <person name="Silar P."/>
            <person name="Natvig D."/>
            <person name="Lalanne C."/>
            <person name="Gautier V."/>
            <person name="Ament-Velasquez S.L."/>
            <person name="Kruys A."/>
            <person name="Hutchinson M.I."/>
            <person name="Powell A.J."/>
            <person name="Barry K."/>
            <person name="Miller A.N."/>
            <person name="Grigoriev I.V."/>
            <person name="Debuchy R."/>
            <person name="Gladieux P."/>
            <person name="Thoren M.H."/>
            <person name="Johannesson H."/>
        </authorList>
    </citation>
    <scope>NUCLEOTIDE SEQUENCE</scope>
    <source>
        <strain evidence="3">CBS 958.72</strain>
    </source>
</reference>
<keyword evidence="2" id="KW-1133">Transmembrane helix</keyword>
<evidence type="ECO:0000256" key="2">
    <source>
        <dbReference type="SAM" id="Phobius"/>
    </source>
</evidence>
<keyword evidence="2" id="KW-0812">Transmembrane</keyword>
<dbReference type="AlphaFoldDB" id="A0AAE0NER0"/>
<evidence type="ECO:0000313" key="3">
    <source>
        <dbReference type="EMBL" id="KAK3380132.1"/>
    </source>
</evidence>
<sequence length="193" mass="20702">MEPGFEPACLLSLSLSLSFVVVVVVVLKHANKRGRGGEGRSVAHSSNTYSFPHHAYTRIRTHITQTLSISLSLTHTHTILESNHAPLRGSPPAAAYHPQPAGSSPVCLVLRLASLAQPCRLAGRALVLSTFPPTTQHNETTFLIGPCTWQKRDGRPVPVCLSVCLSVSNQPGKQKQPRGGGGSIIIDRHGELK</sequence>
<gene>
    <name evidence="3" type="ORF">B0T24DRAFT_183863</name>
</gene>
<keyword evidence="2" id="KW-0472">Membrane</keyword>
<reference evidence="3" key="1">
    <citation type="journal article" date="2023" name="Mol. Phylogenet. Evol.">
        <title>Genome-scale phylogeny and comparative genomics of the fungal order Sordariales.</title>
        <authorList>
            <person name="Hensen N."/>
            <person name="Bonometti L."/>
            <person name="Westerberg I."/>
            <person name="Brannstrom I.O."/>
            <person name="Guillou S."/>
            <person name="Cros-Aarteil S."/>
            <person name="Calhoun S."/>
            <person name="Haridas S."/>
            <person name="Kuo A."/>
            <person name="Mondo S."/>
            <person name="Pangilinan J."/>
            <person name="Riley R."/>
            <person name="LaButti K."/>
            <person name="Andreopoulos B."/>
            <person name="Lipzen A."/>
            <person name="Chen C."/>
            <person name="Yan M."/>
            <person name="Daum C."/>
            <person name="Ng V."/>
            <person name="Clum A."/>
            <person name="Steindorff A."/>
            <person name="Ohm R.A."/>
            <person name="Martin F."/>
            <person name="Silar P."/>
            <person name="Natvig D.O."/>
            <person name="Lalanne C."/>
            <person name="Gautier V."/>
            <person name="Ament-Velasquez S.L."/>
            <person name="Kruys A."/>
            <person name="Hutchinson M.I."/>
            <person name="Powell A.J."/>
            <person name="Barry K."/>
            <person name="Miller A.N."/>
            <person name="Grigoriev I.V."/>
            <person name="Debuchy R."/>
            <person name="Gladieux P."/>
            <person name="Hiltunen Thoren M."/>
            <person name="Johannesson H."/>
        </authorList>
    </citation>
    <scope>NUCLEOTIDE SEQUENCE</scope>
    <source>
        <strain evidence="3">CBS 958.72</strain>
    </source>
</reference>
<protein>
    <submittedName>
        <fullName evidence="3">Uncharacterized protein</fullName>
    </submittedName>
</protein>
<feature type="transmembrane region" description="Helical" evidence="2">
    <location>
        <begin position="12"/>
        <end position="30"/>
    </location>
</feature>
<evidence type="ECO:0000256" key="1">
    <source>
        <dbReference type="SAM" id="MobiDB-lite"/>
    </source>
</evidence>
<accession>A0AAE0NER0</accession>
<feature type="region of interest" description="Disordered" evidence="1">
    <location>
        <begin position="170"/>
        <end position="193"/>
    </location>
</feature>
<dbReference type="EMBL" id="JAULSN010000002">
    <property type="protein sequence ID" value="KAK3380132.1"/>
    <property type="molecule type" value="Genomic_DNA"/>
</dbReference>
<organism evidence="3 4">
    <name type="scientific">Lasiosphaeria ovina</name>
    <dbReference type="NCBI Taxonomy" id="92902"/>
    <lineage>
        <taxon>Eukaryota</taxon>
        <taxon>Fungi</taxon>
        <taxon>Dikarya</taxon>
        <taxon>Ascomycota</taxon>
        <taxon>Pezizomycotina</taxon>
        <taxon>Sordariomycetes</taxon>
        <taxon>Sordariomycetidae</taxon>
        <taxon>Sordariales</taxon>
        <taxon>Lasiosphaeriaceae</taxon>
        <taxon>Lasiosphaeria</taxon>
    </lineage>
</organism>
<comment type="caution">
    <text evidence="3">The sequence shown here is derived from an EMBL/GenBank/DDBJ whole genome shotgun (WGS) entry which is preliminary data.</text>
</comment>
<keyword evidence="4" id="KW-1185">Reference proteome</keyword>
<proteinExistence type="predicted"/>
<name>A0AAE0NER0_9PEZI</name>
<evidence type="ECO:0000313" key="4">
    <source>
        <dbReference type="Proteomes" id="UP001287356"/>
    </source>
</evidence>